<accession>A0A0M3JJK7</accession>
<dbReference type="AlphaFoldDB" id="A0A0M3JJK7"/>
<protein>
    <submittedName>
        <fullName evidence="3">Phage protein</fullName>
    </submittedName>
</protein>
<evidence type="ECO:0000313" key="3">
    <source>
        <dbReference type="WBParaSite" id="ASIM_0000782801-mRNA-1"/>
    </source>
</evidence>
<reference evidence="1 2" key="2">
    <citation type="submission" date="2018-11" db="EMBL/GenBank/DDBJ databases">
        <authorList>
            <consortium name="Pathogen Informatics"/>
        </authorList>
    </citation>
    <scope>NUCLEOTIDE SEQUENCE [LARGE SCALE GENOMIC DNA]</scope>
</reference>
<proteinExistence type="predicted"/>
<reference evidence="3" key="1">
    <citation type="submission" date="2017-02" db="UniProtKB">
        <authorList>
            <consortium name="WormBaseParasite"/>
        </authorList>
    </citation>
    <scope>IDENTIFICATION</scope>
</reference>
<sequence length="48" mass="5853">MINRFTERGDVYETTEITEIRLKEVGDKYKMDLEKLENERVSFVEIHF</sequence>
<gene>
    <name evidence="1" type="ORF">ASIM_LOCUS7591</name>
</gene>
<organism evidence="3">
    <name type="scientific">Anisakis simplex</name>
    <name type="common">Herring worm</name>
    <dbReference type="NCBI Taxonomy" id="6269"/>
    <lineage>
        <taxon>Eukaryota</taxon>
        <taxon>Metazoa</taxon>
        <taxon>Ecdysozoa</taxon>
        <taxon>Nematoda</taxon>
        <taxon>Chromadorea</taxon>
        <taxon>Rhabditida</taxon>
        <taxon>Spirurina</taxon>
        <taxon>Ascaridomorpha</taxon>
        <taxon>Ascaridoidea</taxon>
        <taxon>Anisakidae</taxon>
        <taxon>Anisakis</taxon>
        <taxon>Anisakis simplex complex</taxon>
    </lineage>
</organism>
<evidence type="ECO:0000313" key="2">
    <source>
        <dbReference type="Proteomes" id="UP000267096"/>
    </source>
</evidence>
<evidence type="ECO:0000313" key="1">
    <source>
        <dbReference type="EMBL" id="VDK29544.1"/>
    </source>
</evidence>
<keyword evidence="2" id="KW-1185">Reference proteome</keyword>
<dbReference type="EMBL" id="UYRR01018672">
    <property type="protein sequence ID" value="VDK29544.1"/>
    <property type="molecule type" value="Genomic_DNA"/>
</dbReference>
<name>A0A0M3JJK7_ANISI</name>
<dbReference type="WBParaSite" id="ASIM_0000782801-mRNA-1">
    <property type="protein sequence ID" value="ASIM_0000782801-mRNA-1"/>
    <property type="gene ID" value="ASIM_0000782801"/>
</dbReference>
<dbReference type="Proteomes" id="UP000267096">
    <property type="component" value="Unassembled WGS sequence"/>
</dbReference>